<proteinExistence type="predicted"/>
<sequence>MFQFSAMPRPIRTLEDAARHGLYIQAECLPCDRKALFFSLDLTQFVHPSRSIQNVPFRCKQCGSRRLKTYVVERDNERIREAVVWRPMRMKW</sequence>
<evidence type="ECO:0000313" key="2">
    <source>
        <dbReference type="Proteomes" id="UP000268192"/>
    </source>
</evidence>
<dbReference type="Proteomes" id="UP000268192">
    <property type="component" value="Chromosome"/>
</dbReference>
<gene>
    <name evidence="1" type="ORF">D5400_14625</name>
</gene>
<accession>A0A3S9B5Z8</accession>
<protein>
    <submittedName>
        <fullName evidence="1">Uncharacterized protein</fullName>
    </submittedName>
</protein>
<organism evidence="1 2">
    <name type="scientific">Georhizobium profundi</name>
    <dbReference type="NCBI Taxonomy" id="2341112"/>
    <lineage>
        <taxon>Bacteria</taxon>
        <taxon>Pseudomonadati</taxon>
        <taxon>Pseudomonadota</taxon>
        <taxon>Alphaproteobacteria</taxon>
        <taxon>Hyphomicrobiales</taxon>
        <taxon>Rhizobiaceae</taxon>
        <taxon>Georhizobium</taxon>
    </lineage>
</organism>
<dbReference type="AlphaFoldDB" id="A0A3S9B5Z8"/>
<reference evidence="1 2" key="1">
    <citation type="submission" date="2018-09" db="EMBL/GenBank/DDBJ databases">
        <title>Marinorhizobium profundi gen. nov., sp. nov., isolated from a deep-sea sediment sample from the New Britain Trench and proposal of Marinorhizobiaceae fam. nov. in the order Rhizobiales of the class Alphaproteobacteria.</title>
        <authorList>
            <person name="Cao J."/>
        </authorList>
    </citation>
    <scope>NUCLEOTIDE SEQUENCE [LARGE SCALE GENOMIC DNA]</scope>
    <source>
        <strain evidence="1 2">WS11</strain>
    </source>
</reference>
<keyword evidence="2" id="KW-1185">Reference proteome</keyword>
<name>A0A3S9B5Z8_9HYPH</name>
<evidence type="ECO:0000313" key="1">
    <source>
        <dbReference type="EMBL" id="AZN72347.1"/>
    </source>
</evidence>
<dbReference type="EMBL" id="CP032509">
    <property type="protein sequence ID" value="AZN72347.1"/>
    <property type="molecule type" value="Genomic_DNA"/>
</dbReference>
<dbReference type="KEGG" id="abaw:D5400_14625"/>